<dbReference type="EMBL" id="NAQV01000016">
    <property type="protein sequence ID" value="RAN63362.1"/>
    <property type="molecule type" value="Genomic_DNA"/>
</dbReference>
<evidence type="ECO:0000256" key="5">
    <source>
        <dbReference type="ARBA" id="ARBA00022989"/>
    </source>
</evidence>
<dbReference type="SMART" id="SM01207">
    <property type="entry name" value="G3P_acyltransf"/>
    <property type="match status" value="1"/>
</dbReference>
<comment type="catalytic activity">
    <reaction evidence="10">
        <text>an acyl phosphate + sn-glycerol 3-phosphate = a 1-acyl-sn-glycero-3-phosphate + phosphate</text>
        <dbReference type="Rhea" id="RHEA:34075"/>
        <dbReference type="ChEBI" id="CHEBI:43474"/>
        <dbReference type="ChEBI" id="CHEBI:57597"/>
        <dbReference type="ChEBI" id="CHEBI:57970"/>
        <dbReference type="ChEBI" id="CHEBI:59918"/>
        <dbReference type="EC" id="2.3.1.275"/>
    </reaction>
</comment>
<comment type="subcellular location">
    <subcellularLocation>
        <location evidence="10">Cell membrane</location>
        <topology evidence="10">Multi-pass membrane protein</topology>
    </subcellularLocation>
</comment>
<evidence type="ECO:0000256" key="6">
    <source>
        <dbReference type="ARBA" id="ARBA00023098"/>
    </source>
</evidence>
<keyword evidence="6 10" id="KW-0443">Lipid metabolism</keyword>
<feature type="transmembrane region" description="Helical" evidence="10">
    <location>
        <begin position="145"/>
        <end position="173"/>
    </location>
</feature>
<organism evidence="11 13">
    <name type="scientific">Dolosigranulum pigrum</name>
    <dbReference type="NCBI Taxonomy" id="29394"/>
    <lineage>
        <taxon>Bacteria</taxon>
        <taxon>Bacillati</taxon>
        <taxon>Bacillota</taxon>
        <taxon>Bacilli</taxon>
        <taxon>Lactobacillales</taxon>
        <taxon>Carnobacteriaceae</taxon>
        <taxon>Dolosigranulum</taxon>
    </lineage>
</organism>
<evidence type="ECO:0000313" key="14">
    <source>
        <dbReference type="Proteomes" id="UP000249099"/>
    </source>
</evidence>
<evidence type="ECO:0000256" key="7">
    <source>
        <dbReference type="ARBA" id="ARBA00023136"/>
    </source>
</evidence>
<keyword evidence="8 10" id="KW-0594">Phospholipid biosynthesis</keyword>
<evidence type="ECO:0000313" key="12">
    <source>
        <dbReference type="EMBL" id="RAN63362.1"/>
    </source>
</evidence>
<keyword evidence="2 10" id="KW-0444">Lipid biosynthesis</keyword>
<evidence type="ECO:0000256" key="8">
    <source>
        <dbReference type="ARBA" id="ARBA00023209"/>
    </source>
</evidence>
<comment type="pathway">
    <text evidence="10">Lipid metabolism; phospholipid metabolism.</text>
</comment>
<dbReference type="Proteomes" id="UP000190409">
    <property type="component" value="Unassembled WGS sequence"/>
</dbReference>
<dbReference type="NCBIfam" id="TIGR00023">
    <property type="entry name" value="glycerol-3-phosphate 1-O-acyltransferase PlsY"/>
    <property type="match status" value="1"/>
</dbReference>
<dbReference type="Proteomes" id="UP000249099">
    <property type="component" value="Unassembled WGS sequence"/>
</dbReference>
<dbReference type="EC" id="2.3.1.275" evidence="10"/>
<keyword evidence="4 10" id="KW-0812">Transmembrane</keyword>
<evidence type="ECO:0000256" key="1">
    <source>
        <dbReference type="ARBA" id="ARBA00022475"/>
    </source>
</evidence>
<dbReference type="PANTHER" id="PTHR30309:SF0">
    <property type="entry name" value="GLYCEROL-3-PHOSPHATE ACYLTRANSFERASE-RELATED"/>
    <property type="match status" value="1"/>
</dbReference>
<name>A0A1S8KMX0_9LACT</name>
<evidence type="ECO:0000256" key="2">
    <source>
        <dbReference type="ARBA" id="ARBA00022516"/>
    </source>
</evidence>
<dbReference type="UniPathway" id="UPA00085"/>
<keyword evidence="1 10" id="KW-1003">Cell membrane</keyword>
<dbReference type="AlphaFoldDB" id="A0A1S8KMX0"/>
<gene>
    <name evidence="10" type="primary">plsY</name>
    <name evidence="12" type="ORF">B8A44_05745</name>
    <name evidence="11" type="ORF">BWX42_03160</name>
</gene>
<evidence type="ECO:0000313" key="11">
    <source>
        <dbReference type="EMBL" id="OOL80891.1"/>
    </source>
</evidence>
<dbReference type="RefSeq" id="WP_077862408.1">
    <property type="nucleotide sequence ID" value="NZ_CAJHJL010000012.1"/>
</dbReference>
<comment type="function">
    <text evidence="10">Catalyzes the transfer of an acyl group from acyl-phosphate (acyl-PO(4)) to glycerol-3-phosphate (G3P) to form lysophosphatidic acid (LPA). This enzyme utilizes acyl-phosphate as fatty acyl donor, but not acyl-CoA or acyl-ACP.</text>
</comment>
<evidence type="ECO:0000256" key="4">
    <source>
        <dbReference type="ARBA" id="ARBA00022692"/>
    </source>
</evidence>
<keyword evidence="7 10" id="KW-0472">Membrane</keyword>
<feature type="transmembrane region" description="Helical" evidence="10">
    <location>
        <begin position="111"/>
        <end position="133"/>
    </location>
</feature>
<evidence type="ECO:0000256" key="9">
    <source>
        <dbReference type="ARBA" id="ARBA00023264"/>
    </source>
</evidence>
<keyword evidence="5 10" id="KW-1133">Transmembrane helix</keyword>
<comment type="subunit">
    <text evidence="10">Probably interacts with PlsX.</text>
</comment>
<keyword evidence="9 10" id="KW-1208">Phospholipid metabolism</keyword>
<dbReference type="PANTHER" id="PTHR30309">
    <property type="entry name" value="INNER MEMBRANE PROTEIN YGIH"/>
    <property type="match status" value="1"/>
</dbReference>
<reference evidence="12 14" key="2">
    <citation type="submission" date="2017-03" db="EMBL/GenBank/DDBJ databases">
        <title>wgs assembly of Dolosigranulum pigrum KPL CDC strains.</title>
        <authorList>
            <person name="Brugger S.D."/>
            <person name="Pettigrew M."/>
            <person name="Kong Y."/>
            <person name="Lemon K.P."/>
        </authorList>
    </citation>
    <scope>NUCLEOTIDE SEQUENCE [LARGE SCALE GENOMIC DNA]</scope>
    <source>
        <strain evidence="12 14">KPL1931_CDC4294-98</strain>
    </source>
</reference>
<accession>A0A1S8KMX0</accession>
<dbReference type="InterPro" id="IPR003811">
    <property type="entry name" value="G3P_acylTferase_PlsY"/>
</dbReference>
<dbReference type="GO" id="GO:0005886">
    <property type="term" value="C:plasma membrane"/>
    <property type="evidence" value="ECO:0007669"/>
    <property type="project" value="UniProtKB-SubCell"/>
</dbReference>
<dbReference type="HAMAP" id="MF_01043">
    <property type="entry name" value="PlsY"/>
    <property type="match status" value="1"/>
</dbReference>
<dbReference type="GO" id="GO:0043772">
    <property type="term" value="F:acyl-phosphate glycerol-3-phosphate acyltransferase activity"/>
    <property type="evidence" value="ECO:0007669"/>
    <property type="project" value="UniProtKB-UniRule"/>
</dbReference>
<evidence type="ECO:0000313" key="13">
    <source>
        <dbReference type="Proteomes" id="UP000190409"/>
    </source>
</evidence>
<feature type="transmembrane region" description="Helical" evidence="10">
    <location>
        <begin position="6"/>
        <end position="27"/>
    </location>
</feature>
<reference evidence="11 13" key="1">
    <citation type="submission" date="2017-01" db="EMBL/GenBank/DDBJ databases">
        <title>Complete Genome Sequence of Dolosigranulum pigrum isolated from a Patient with interstitial lung disease.</title>
        <authorList>
            <person name="Mukhopadhyay R."/>
            <person name="Joaquin J."/>
            <person name="Hogue R."/>
            <person name="Fitzgerald S."/>
            <person name="Jospin G."/>
            <person name="Eisen J.A."/>
            <person name="Chaturvedi V."/>
        </authorList>
    </citation>
    <scope>NUCLEOTIDE SEQUENCE [LARGE SCALE GENOMIC DNA]</scope>
    <source>
        <strain evidence="11 13">15S00348</strain>
    </source>
</reference>
<dbReference type="EMBL" id="MUYF01000003">
    <property type="protein sequence ID" value="OOL80891.1"/>
    <property type="molecule type" value="Genomic_DNA"/>
</dbReference>
<proteinExistence type="inferred from homology"/>
<feature type="transmembrane region" description="Helical" evidence="10">
    <location>
        <begin position="80"/>
        <end position="99"/>
    </location>
</feature>
<keyword evidence="11" id="KW-0012">Acyltransferase</keyword>
<evidence type="ECO:0000256" key="3">
    <source>
        <dbReference type="ARBA" id="ARBA00022679"/>
    </source>
</evidence>
<keyword evidence="3 10" id="KW-0808">Transferase</keyword>
<comment type="similarity">
    <text evidence="10">Belongs to the PlsY family.</text>
</comment>
<comment type="caution">
    <text evidence="11">The sequence shown here is derived from an EMBL/GenBank/DDBJ whole genome shotgun (WGS) entry which is preliminary data.</text>
</comment>
<dbReference type="GO" id="GO:0008654">
    <property type="term" value="P:phospholipid biosynthetic process"/>
    <property type="evidence" value="ECO:0007669"/>
    <property type="project" value="UniProtKB-UniRule"/>
</dbReference>
<evidence type="ECO:0000256" key="10">
    <source>
        <dbReference type="HAMAP-Rule" id="MF_01043"/>
    </source>
</evidence>
<dbReference type="Pfam" id="PF02660">
    <property type="entry name" value="G3P_acyltransf"/>
    <property type="match status" value="1"/>
</dbReference>
<feature type="transmembrane region" description="Helical" evidence="10">
    <location>
        <begin position="48"/>
        <end position="74"/>
    </location>
</feature>
<sequence length="198" mass="20879">MTNLLAMIIAYLLGSIPSGIWIGKLFYGKDIRNYGSGNSGTTNTFRVLGVPAGIAVFIIDTAKGAIPVLLPLVLATTVHPLLFGLVAVLGHTFPIFAHFKGGKAVATTAGVGLGIYPVFVLIMAAVFATILFISSMVSLSSMLTVGIAILASLYIGDTIFTGTVVVLFLIIVIRHKSNIKRILDGTESTVPFGLRKDK</sequence>
<protein>
    <recommendedName>
        <fullName evidence="10">Glycerol-3-phosphate acyltransferase</fullName>
    </recommendedName>
    <alternativeName>
        <fullName evidence="10">Acyl-PO4 G3P acyltransferase</fullName>
    </alternativeName>
    <alternativeName>
        <fullName evidence="10">Acyl-phosphate--glycerol-3-phosphate acyltransferase</fullName>
    </alternativeName>
    <alternativeName>
        <fullName evidence="10">G3P acyltransferase</fullName>
        <shortName evidence="10">GPAT</shortName>
        <ecNumber evidence="10">2.3.1.275</ecNumber>
    </alternativeName>
    <alternativeName>
        <fullName evidence="10">Lysophosphatidic acid synthase</fullName>
        <shortName evidence="10">LPA synthase</shortName>
    </alternativeName>
</protein>